<feature type="compositionally biased region" description="Basic residues" evidence="1">
    <location>
        <begin position="395"/>
        <end position="405"/>
    </location>
</feature>
<keyword evidence="2" id="KW-0732">Signal</keyword>
<dbReference type="EMBL" id="JAWDJR010000011">
    <property type="protein sequence ID" value="KAK9966520.1"/>
    <property type="molecule type" value="Genomic_DNA"/>
</dbReference>
<dbReference type="Proteomes" id="UP001479290">
    <property type="component" value="Unassembled WGS sequence"/>
</dbReference>
<proteinExistence type="predicted"/>
<feature type="region of interest" description="Disordered" evidence="1">
    <location>
        <begin position="307"/>
        <end position="431"/>
    </location>
</feature>
<feature type="compositionally biased region" description="Polar residues" evidence="1">
    <location>
        <begin position="414"/>
        <end position="425"/>
    </location>
</feature>
<sequence>MSKLQILSIVLTERLTLAAQEIFKAVEDIFSEYNDEICRSRQEIELLKRRLQQAGIQMDSETQSCSSETQAQKYTQAFSEAWRSEHDLKDTEMHMKLEVYTQQEENEVQIPVCNVSAPLSACMDIYHDQMPSKDTEPQMIDSSENTFPFINQAPRIKIEPETNTETGITCQAQQHITRQGLDDSEASDASSDVSRIKVSHVGSPRHKTPFNLPLRNQEMLTQHRMELAQIRERMSSRIQRRNSERNSKKSQLYVCQDEVSQSDKCKANNARNSQAWRDRLKKDPVKYAEYKALEAARAKEYRRKRTAAAKELDKENNRERQRRFRAKKKLQCRRTEEKECKAEEEPPPPKKIRKVLTRNERMKKREYDRIKKREERERMGEQKKRQIRERDASRKREKRRQKKTKKQTDTPQTNVGSPSTSTGFRTESAKQVAVSRMSKKIPADAEKFADMVMDFIHRCTPRKQAALKARGLKTARRRIDFDDPSQEKLRSMIEVLKKKKDTASLDRRRLIVTSLMVAKKYRIQHIVSRRFNLRPAYLTKSSSNEGLHKKRKPDATCMDVVNNITAFYRNPKVARELPYTRTVKKQQQRFLMEISLQKAYELWKLENPEKNFVSFPVFSWLRPSCVLLQRRTDINHCLCEYCTGVLLKLQSLNRILTATNNDECMKLKIKNKYELIDFSLCPKSGNSKYHNLKCINRACSDCGVSILKEKFKVVLDSYGKQEVSWQKWESKAFNRDGRQKTKKVQSTKCGTFKTMFDELLGETDFLAKHLFTAIWQNDQFSLIREKLSNTWSLFVMDFAENYSCISHDEMQKCTQQITVHPIVCYYKCPTEGHDHTVQEALVFVSDDLNHDANAVHHFETLAIKHLKEKRGLKLEHVVEFTDGCGAQYKSKVSFADISNSKASHGLSVERCYFGSRHGKGPSNGVSAVVKSSVLHAVLSRRIAINNAEEMYNFCNLNLTKDGCDGQLRTFYLVKQGEIQRDRPITQVKSALAGTRVLHSVRCVSPGVLDTRVYSCFCDGCMNVDDGNQCSNSKYVLPWQRRTLNIDADIVDLYQPVTEEENTLPSATSEDDQLPGEQIEDLWMKLNNPELPTDDLVMNLFQEDKGQVTSKKKTSNERPTEVQVGKKILWFLLYYSIISPTSIYQGPSFIKLT</sequence>
<dbReference type="PANTHER" id="PTHR46601:SF1">
    <property type="entry name" value="ADF-H DOMAIN-CONTAINING PROTEIN"/>
    <property type="match status" value="1"/>
</dbReference>
<feature type="compositionally biased region" description="Basic and acidic residues" evidence="1">
    <location>
        <begin position="333"/>
        <end position="348"/>
    </location>
</feature>
<evidence type="ECO:0000256" key="2">
    <source>
        <dbReference type="SAM" id="SignalP"/>
    </source>
</evidence>
<feature type="compositionally biased region" description="Basic and acidic residues" evidence="1">
    <location>
        <begin position="308"/>
        <end position="319"/>
    </location>
</feature>
<dbReference type="AlphaFoldDB" id="A0AAW2A217"/>
<evidence type="ECO:0000313" key="4">
    <source>
        <dbReference type="Proteomes" id="UP001479290"/>
    </source>
</evidence>
<evidence type="ECO:0000313" key="3">
    <source>
        <dbReference type="EMBL" id="KAK9966520.1"/>
    </source>
</evidence>
<feature type="signal peptide" evidence="2">
    <location>
        <begin position="1"/>
        <end position="18"/>
    </location>
</feature>
<protein>
    <submittedName>
        <fullName evidence="3">Uncharacterized protein</fullName>
    </submittedName>
</protein>
<evidence type="ECO:0000256" key="1">
    <source>
        <dbReference type="SAM" id="MobiDB-lite"/>
    </source>
</evidence>
<gene>
    <name evidence="3" type="ORF">ABG768_003627</name>
</gene>
<keyword evidence="4" id="KW-1185">Reference proteome</keyword>
<organism evidence="3 4">
    <name type="scientific">Culter alburnus</name>
    <name type="common">Topmouth culter</name>
    <dbReference type="NCBI Taxonomy" id="194366"/>
    <lineage>
        <taxon>Eukaryota</taxon>
        <taxon>Metazoa</taxon>
        <taxon>Chordata</taxon>
        <taxon>Craniata</taxon>
        <taxon>Vertebrata</taxon>
        <taxon>Euteleostomi</taxon>
        <taxon>Actinopterygii</taxon>
        <taxon>Neopterygii</taxon>
        <taxon>Teleostei</taxon>
        <taxon>Ostariophysi</taxon>
        <taxon>Cypriniformes</taxon>
        <taxon>Xenocyprididae</taxon>
        <taxon>Xenocypridinae</taxon>
        <taxon>Culter</taxon>
    </lineage>
</organism>
<comment type="caution">
    <text evidence="3">The sequence shown here is derived from an EMBL/GenBank/DDBJ whole genome shotgun (WGS) entry which is preliminary data.</text>
</comment>
<feature type="region of interest" description="Disordered" evidence="1">
    <location>
        <begin position="179"/>
        <end position="211"/>
    </location>
</feature>
<feature type="compositionally biased region" description="Basic and acidic residues" evidence="1">
    <location>
        <begin position="357"/>
        <end position="394"/>
    </location>
</feature>
<name>A0AAW2A217_CULAL</name>
<feature type="compositionally biased region" description="Basic residues" evidence="1">
    <location>
        <begin position="320"/>
        <end position="332"/>
    </location>
</feature>
<accession>A0AAW2A217</accession>
<feature type="chain" id="PRO_5043520004" evidence="2">
    <location>
        <begin position="19"/>
        <end position="1152"/>
    </location>
</feature>
<dbReference type="PANTHER" id="PTHR46601">
    <property type="entry name" value="ULP_PROTEASE DOMAIN-CONTAINING PROTEIN"/>
    <property type="match status" value="1"/>
</dbReference>
<reference evidence="3 4" key="1">
    <citation type="submission" date="2024-05" db="EMBL/GenBank/DDBJ databases">
        <title>A high-quality chromosomal-level genome assembly of Topmouth culter (Culter alburnus).</title>
        <authorList>
            <person name="Zhao H."/>
        </authorList>
    </citation>
    <scope>NUCLEOTIDE SEQUENCE [LARGE SCALE GENOMIC DNA]</scope>
    <source>
        <strain evidence="3">CATC2023</strain>
        <tissue evidence="3">Muscle</tissue>
    </source>
</reference>